<protein>
    <submittedName>
        <fullName evidence="1">Uncharacterized protein</fullName>
    </submittedName>
</protein>
<accession>A0ABU6A7G3</accession>
<evidence type="ECO:0000313" key="1">
    <source>
        <dbReference type="EMBL" id="MEB3367397.1"/>
    </source>
</evidence>
<keyword evidence="2" id="KW-1185">Reference proteome</keyword>
<comment type="caution">
    <text evidence="1">The sequence shown here is derived from an EMBL/GenBank/DDBJ whole genome shotgun (WGS) entry which is preliminary data.</text>
</comment>
<dbReference type="Proteomes" id="UP001327093">
    <property type="component" value="Unassembled WGS sequence"/>
</dbReference>
<gene>
    <name evidence="1" type="ORF">R4I43_08255</name>
</gene>
<dbReference type="RefSeq" id="WP_324264948.1">
    <property type="nucleotide sequence ID" value="NZ_JAWLNX010000004.1"/>
</dbReference>
<sequence>MSDEQQVKRPIGSELDELGVRCELGENDRIVDALVLLRVQSLEDGESSLRIEVNPEIDFLVRRGMFEVAYDFEHAAIGEILGEDDDD</sequence>
<reference evidence="1 2" key="1">
    <citation type="submission" date="2023-10" db="EMBL/GenBank/DDBJ databases">
        <title>Saccharopolyspora sp. nov., isolated from mangrove soil.</title>
        <authorList>
            <person name="Lu Y."/>
            <person name="Liu W."/>
        </authorList>
    </citation>
    <scope>NUCLEOTIDE SEQUENCE [LARGE SCALE GENOMIC DNA]</scope>
    <source>
        <strain evidence="1 2">S2-29</strain>
    </source>
</reference>
<dbReference type="EMBL" id="JAWLNX010000004">
    <property type="protein sequence ID" value="MEB3367397.1"/>
    <property type="molecule type" value="Genomic_DNA"/>
</dbReference>
<name>A0ABU6A7G3_9PSEU</name>
<evidence type="ECO:0000313" key="2">
    <source>
        <dbReference type="Proteomes" id="UP001327093"/>
    </source>
</evidence>
<organism evidence="1 2">
    <name type="scientific">Saccharopolyspora mangrovi</name>
    <dbReference type="NCBI Taxonomy" id="3082379"/>
    <lineage>
        <taxon>Bacteria</taxon>
        <taxon>Bacillati</taxon>
        <taxon>Actinomycetota</taxon>
        <taxon>Actinomycetes</taxon>
        <taxon>Pseudonocardiales</taxon>
        <taxon>Pseudonocardiaceae</taxon>
        <taxon>Saccharopolyspora</taxon>
    </lineage>
</organism>
<proteinExistence type="predicted"/>